<dbReference type="EMBL" id="JBELOE010000239">
    <property type="protein sequence ID" value="MER2492916.1"/>
    <property type="molecule type" value="Genomic_DNA"/>
</dbReference>
<protein>
    <recommendedName>
        <fullName evidence="4 10">Nicotinate-nucleotide--dimethylbenzimidazole phosphoribosyltransferase</fullName>
        <shortName evidence="10">NN:DBI PRT</shortName>
        <ecNumber evidence="3 10">2.4.2.21</ecNumber>
    </recommendedName>
    <alternativeName>
        <fullName evidence="8 10">N(1)-alpha-phosphoribosyltransferase</fullName>
    </alternativeName>
</protein>
<evidence type="ECO:0000256" key="2">
    <source>
        <dbReference type="ARBA" id="ARBA00007110"/>
    </source>
</evidence>
<comment type="pathway">
    <text evidence="1 10">Nucleoside biosynthesis; alpha-ribazole biosynthesis; alpha-ribazole from 5,6-dimethylbenzimidazole: step 1/2.</text>
</comment>
<evidence type="ECO:0000256" key="9">
    <source>
        <dbReference type="ARBA" id="ARBA00047340"/>
    </source>
</evidence>
<name>A0ABV1RJ02_9ALTE</name>
<organism evidence="11 12">
    <name type="scientific">Catenovulum sediminis</name>
    <dbReference type="NCBI Taxonomy" id="1740262"/>
    <lineage>
        <taxon>Bacteria</taxon>
        <taxon>Pseudomonadati</taxon>
        <taxon>Pseudomonadota</taxon>
        <taxon>Gammaproteobacteria</taxon>
        <taxon>Alteromonadales</taxon>
        <taxon>Alteromonadaceae</taxon>
        <taxon>Catenovulum</taxon>
    </lineage>
</organism>
<keyword evidence="7 10" id="KW-0808">Transferase</keyword>
<dbReference type="NCBIfam" id="TIGR03160">
    <property type="entry name" value="cobT_DBIPRT"/>
    <property type="match status" value="1"/>
</dbReference>
<dbReference type="Gene3D" id="1.10.1610.10">
    <property type="match status" value="1"/>
</dbReference>
<dbReference type="InterPro" id="IPR003200">
    <property type="entry name" value="Nict_dMeBzImd_PRibTrfase"/>
</dbReference>
<dbReference type="SUPFAM" id="SSF52733">
    <property type="entry name" value="Nicotinate mononucleotide:5,6-dimethylbenzimidazole phosphoribosyltransferase (CobT)"/>
    <property type="match status" value="1"/>
</dbReference>
<keyword evidence="6 10" id="KW-0328">Glycosyltransferase</keyword>
<dbReference type="RefSeq" id="WP_143872349.1">
    <property type="nucleotide sequence ID" value="NZ_CP041660.1"/>
</dbReference>
<evidence type="ECO:0000256" key="1">
    <source>
        <dbReference type="ARBA" id="ARBA00005049"/>
    </source>
</evidence>
<dbReference type="CDD" id="cd02439">
    <property type="entry name" value="DMB-PRT_CobT"/>
    <property type="match status" value="1"/>
</dbReference>
<dbReference type="HAMAP" id="MF_00230">
    <property type="entry name" value="CobT"/>
    <property type="match status" value="1"/>
</dbReference>
<evidence type="ECO:0000256" key="3">
    <source>
        <dbReference type="ARBA" id="ARBA00011991"/>
    </source>
</evidence>
<comment type="catalytic activity">
    <reaction evidence="9 10">
        <text>5,6-dimethylbenzimidazole + nicotinate beta-D-ribonucleotide = alpha-ribazole 5'-phosphate + nicotinate + H(+)</text>
        <dbReference type="Rhea" id="RHEA:11196"/>
        <dbReference type="ChEBI" id="CHEBI:15378"/>
        <dbReference type="ChEBI" id="CHEBI:15890"/>
        <dbReference type="ChEBI" id="CHEBI:32544"/>
        <dbReference type="ChEBI" id="CHEBI:57502"/>
        <dbReference type="ChEBI" id="CHEBI:57918"/>
        <dbReference type="EC" id="2.4.2.21"/>
    </reaction>
</comment>
<dbReference type="PANTHER" id="PTHR43463">
    <property type="entry name" value="NICOTINATE-NUCLEOTIDE--DIMETHYLBENZIMIDAZOLE PHOSPHORIBOSYLTRANSFERASE"/>
    <property type="match status" value="1"/>
</dbReference>
<proteinExistence type="inferred from homology"/>
<comment type="function">
    <text evidence="10">Catalyzes the synthesis of alpha-ribazole-5'-phosphate from nicotinate mononucleotide (NAMN) and 5,6-dimethylbenzimidazole (DMB).</text>
</comment>
<evidence type="ECO:0000313" key="12">
    <source>
        <dbReference type="Proteomes" id="UP001467690"/>
    </source>
</evidence>
<keyword evidence="12" id="KW-1185">Reference proteome</keyword>
<evidence type="ECO:0000313" key="11">
    <source>
        <dbReference type="EMBL" id="MER2492916.1"/>
    </source>
</evidence>
<dbReference type="EC" id="2.4.2.21" evidence="3 10"/>
<evidence type="ECO:0000256" key="5">
    <source>
        <dbReference type="ARBA" id="ARBA00022573"/>
    </source>
</evidence>
<gene>
    <name evidence="10 11" type="primary">cobT</name>
    <name evidence="11" type="ORF">ABS311_13620</name>
</gene>
<dbReference type="Gene3D" id="3.40.50.10210">
    <property type="match status" value="1"/>
</dbReference>
<dbReference type="NCBIfam" id="NF000996">
    <property type="entry name" value="PRK00105.1"/>
    <property type="match status" value="1"/>
</dbReference>
<accession>A0ABV1RJ02</accession>
<evidence type="ECO:0000256" key="7">
    <source>
        <dbReference type="ARBA" id="ARBA00022679"/>
    </source>
</evidence>
<keyword evidence="5 10" id="KW-0169">Cobalamin biosynthesis</keyword>
<dbReference type="PANTHER" id="PTHR43463:SF1">
    <property type="entry name" value="NICOTINATE-NUCLEOTIDE--DIMETHYLBENZIMIDAZOLE PHOSPHORIBOSYLTRANSFERASE"/>
    <property type="match status" value="1"/>
</dbReference>
<dbReference type="GO" id="GO:0008939">
    <property type="term" value="F:nicotinate-nucleotide-dimethylbenzimidazole phosphoribosyltransferase activity"/>
    <property type="evidence" value="ECO:0007669"/>
    <property type="project" value="UniProtKB-EC"/>
</dbReference>
<evidence type="ECO:0000256" key="6">
    <source>
        <dbReference type="ARBA" id="ARBA00022676"/>
    </source>
</evidence>
<comment type="similarity">
    <text evidence="2 10">Belongs to the CobT family.</text>
</comment>
<feature type="active site" description="Proton acceptor" evidence="10">
    <location>
        <position position="334"/>
    </location>
</feature>
<dbReference type="InterPro" id="IPR017846">
    <property type="entry name" value="Nict_dMeBzImd_PRibTrfase_bact"/>
</dbReference>
<evidence type="ECO:0000256" key="10">
    <source>
        <dbReference type="HAMAP-Rule" id="MF_00230"/>
    </source>
</evidence>
<comment type="caution">
    <text evidence="11">The sequence shown here is derived from an EMBL/GenBank/DDBJ whole genome shotgun (WGS) entry which is preliminary data.</text>
</comment>
<dbReference type="InterPro" id="IPR036087">
    <property type="entry name" value="Nict_dMeBzImd_PRibTrfase_sf"/>
</dbReference>
<evidence type="ECO:0000256" key="4">
    <source>
        <dbReference type="ARBA" id="ARBA00015486"/>
    </source>
</evidence>
<dbReference type="InterPro" id="IPR023195">
    <property type="entry name" value="Nict_dMeBzImd_PRibTrfase_N"/>
</dbReference>
<reference evidence="11 12" key="1">
    <citation type="submission" date="2024-06" db="EMBL/GenBank/DDBJ databases">
        <authorList>
            <person name="Chen R.Y."/>
        </authorList>
    </citation>
    <scope>NUCLEOTIDE SEQUENCE [LARGE SCALE GENOMIC DNA]</scope>
    <source>
        <strain evidence="11 12">D2</strain>
    </source>
</reference>
<dbReference type="Pfam" id="PF02277">
    <property type="entry name" value="DBI_PRT"/>
    <property type="match status" value="1"/>
</dbReference>
<dbReference type="Proteomes" id="UP001467690">
    <property type="component" value="Unassembled WGS sequence"/>
</dbReference>
<sequence length="366" mass="39100">MNTFTISALDTLVNEKVKAQIKETIDQKTKPLGSLGQLEALAFQLACVQYAQTGQLKIQADKAQMLIFAGDHGIAQHGISIAPSEVTSQMVLNFINGGAAINCFCRVNNIDLKVIDAGIKLPVTADHANFIVKRIAAGTNDITQRAAMTIEQAERAIQYGAEIVQQQITNGADLMAFGEMGIGNTSSAAALLSTLTGEAAELCVGKGTGINNEQYKLKLTLIKQAIERCNRTQTQAQSQSQYQTKKTPIETLAQVGGFEIAQMVGGMLATAQAKKCILVDGFISSIAALTAVSLYPASRDYMVFCHKSEEFGHQLIINKLNAKPLLDLSLRLGEGTGAALAVPLIRSAAEFYNNMASFSQANVTPV</sequence>
<evidence type="ECO:0000256" key="8">
    <source>
        <dbReference type="ARBA" id="ARBA00030686"/>
    </source>
</evidence>